<dbReference type="EMBL" id="JBBJUP010000003">
    <property type="protein sequence ID" value="MEJ8278137.1"/>
    <property type="molecule type" value="Genomic_DNA"/>
</dbReference>
<protein>
    <submittedName>
        <fullName evidence="1">Uncharacterized protein</fullName>
    </submittedName>
</protein>
<keyword evidence="2" id="KW-1185">Reference proteome</keyword>
<gene>
    <name evidence="1" type="ORF">WJX68_04255</name>
</gene>
<evidence type="ECO:0000313" key="2">
    <source>
        <dbReference type="Proteomes" id="UP001364211"/>
    </source>
</evidence>
<organism evidence="1 2">
    <name type="scientific">Pseudonocardia spirodelae</name>
    <dbReference type="NCBI Taxonomy" id="3133431"/>
    <lineage>
        <taxon>Bacteria</taxon>
        <taxon>Bacillati</taxon>
        <taxon>Actinomycetota</taxon>
        <taxon>Actinomycetes</taxon>
        <taxon>Pseudonocardiales</taxon>
        <taxon>Pseudonocardiaceae</taxon>
        <taxon>Pseudonocardia</taxon>
    </lineage>
</organism>
<dbReference type="Pfam" id="PF11387">
    <property type="entry name" value="DUF2795"/>
    <property type="match status" value="1"/>
</dbReference>
<name>A0ABU8T2F6_9PSEU</name>
<sequence length="125" mass="13451">MTARPVPALVILPGGRAGGPRSVPGAAPSRPLARRPLAVVRDAADLRAVPDEPDPQDRLDRHLRWSLHQVLAGLDFPVPRWRIIAEADAWGVSGPVRRLLTSLPEGSYAGVHTVVGEVRRARPSS</sequence>
<proteinExistence type="predicted"/>
<reference evidence="1 2" key="1">
    <citation type="submission" date="2024-03" db="EMBL/GenBank/DDBJ databases">
        <title>Draft genome sequence of Pseudonocardia sp. DW16-2.</title>
        <authorList>
            <person name="Duangmal K."/>
        </authorList>
    </citation>
    <scope>NUCLEOTIDE SEQUENCE [LARGE SCALE GENOMIC DNA]</scope>
    <source>
        <strain evidence="1 2">DW16-2</strain>
    </source>
</reference>
<comment type="caution">
    <text evidence="1">The sequence shown here is derived from an EMBL/GenBank/DDBJ whole genome shotgun (WGS) entry which is preliminary data.</text>
</comment>
<evidence type="ECO:0000313" key="1">
    <source>
        <dbReference type="EMBL" id="MEJ8278137.1"/>
    </source>
</evidence>
<dbReference type="InterPro" id="IPR021527">
    <property type="entry name" value="DUF2795"/>
</dbReference>
<accession>A0ABU8T2F6</accession>
<dbReference type="Proteomes" id="UP001364211">
    <property type="component" value="Unassembled WGS sequence"/>
</dbReference>
<dbReference type="RefSeq" id="WP_340286261.1">
    <property type="nucleotide sequence ID" value="NZ_JBBJUP010000003.1"/>
</dbReference>